<evidence type="ECO:0000313" key="2">
    <source>
        <dbReference type="Proteomes" id="UP000712281"/>
    </source>
</evidence>
<dbReference type="Proteomes" id="UP000712281">
    <property type="component" value="Unassembled WGS sequence"/>
</dbReference>
<dbReference type="EMBL" id="QGKW02001940">
    <property type="protein sequence ID" value="KAF2555467.1"/>
    <property type="molecule type" value="Genomic_DNA"/>
</dbReference>
<protein>
    <submittedName>
        <fullName evidence="1">Uncharacterized protein</fullName>
    </submittedName>
</protein>
<proteinExistence type="predicted"/>
<accession>A0A8S9HFK7</accession>
<comment type="caution">
    <text evidence="1">The sequence shown here is derived from an EMBL/GenBank/DDBJ whole genome shotgun (WGS) entry which is preliminary data.</text>
</comment>
<reference evidence="1" key="1">
    <citation type="submission" date="2019-12" db="EMBL/GenBank/DDBJ databases">
        <title>Genome sequencing and annotation of Brassica cretica.</title>
        <authorList>
            <person name="Studholme D.J."/>
            <person name="Sarris P.F."/>
        </authorList>
    </citation>
    <scope>NUCLEOTIDE SEQUENCE</scope>
    <source>
        <strain evidence="1">PFS-001/15</strain>
        <tissue evidence="1">Leaf</tissue>
    </source>
</reference>
<evidence type="ECO:0000313" key="1">
    <source>
        <dbReference type="EMBL" id="KAF2555467.1"/>
    </source>
</evidence>
<dbReference type="AlphaFoldDB" id="A0A8S9HFK7"/>
<name>A0A8S9HFK7_BRACR</name>
<organism evidence="1 2">
    <name type="scientific">Brassica cretica</name>
    <name type="common">Mustard</name>
    <dbReference type="NCBI Taxonomy" id="69181"/>
    <lineage>
        <taxon>Eukaryota</taxon>
        <taxon>Viridiplantae</taxon>
        <taxon>Streptophyta</taxon>
        <taxon>Embryophyta</taxon>
        <taxon>Tracheophyta</taxon>
        <taxon>Spermatophyta</taxon>
        <taxon>Magnoliopsida</taxon>
        <taxon>eudicotyledons</taxon>
        <taxon>Gunneridae</taxon>
        <taxon>Pentapetalae</taxon>
        <taxon>rosids</taxon>
        <taxon>malvids</taxon>
        <taxon>Brassicales</taxon>
        <taxon>Brassicaceae</taxon>
        <taxon>Brassiceae</taxon>
        <taxon>Brassica</taxon>
    </lineage>
</organism>
<gene>
    <name evidence="1" type="ORF">F2Q68_00017876</name>
</gene>
<sequence length="119" mass="13363">MFWKEGGDSAHGAALFDSDEFSAVSYWVTTAKVTMVTCRGKSKDKRLKKSNAYRCNELTVLAPLSRVISYVRSQSCHDSSLIFTLESIKSVVQKEVISCEDRTRILSSCSVLTQRICDR</sequence>